<keyword evidence="2" id="KW-0732">Signal</keyword>
<feature type="chain" id="PRO_5013039441" evidence="2">
    <location>
        <begin position="20"/>
        <end position="460"/>
    </location>
</feature>
<proteinExistence type="predicted"/>
<dbReference type="InterPro" id="IPR001466">
    <property type="entry name" value="Beta-lactam-related"/>
</dbReference>
<dbReference type="InterPro" id="IPR012338">
    <property type="entry name" value="Beta-lactam/transpept-like"/>
</dbReference>
<gene>
    <name evidence="4" type="ORF">CRP01_04290</name>
</gene>
<dbReference type="SUPFAM" id="SSF56601">
    <property type="entry name" value="beta-lactamase/transpeptidase-like"/>
    <property type="match status" value="1"/>
</dbReference>
<dbReference type="RefSeq" id="WP_099148770.1">
    <property type="nucleotide sequence ID" value="NZ_PDUD01000004.1"/>
</dbReference>
<sequence>MKKSLFSLCLLAGCMSLLGAQTQAEKIQSLLQAAHERGIFNGSALVARDGQILYQTTLGTADGKGEIPLTADHRFSIGSIAKEFNAVGIMLLRETGKLQLTDPVGKYLVDLPAWADSVQIRHLLNYTSGLPNIRYGEVRNNEDVLQDLMELPRLEAPPGTVYRYNNNNVFLQKRIIEKITGTSYETFLQSNILSPCGMDQAVFDPIATTPQIARSFDNEGMEDPLDNITAGWPAVSIRDLYRWTQGLHQHRIIAREALVELFDYFEDHDASLGEGRLLDQNVTFHRHHGSSYNYEALLQLDLAEGITILLLTNNKNFQLFALAEAIDRILHDRPYEVPKKSLSLALRTRILRKGFAAGLQLLEDIRANQADTYELAELEGDLNDVGYYLLRRDHLADAIEVFRLNVRLHPESSNAYDSLGEVYLEKRDKTGALENYQKALRLDAGNERIEKTINRIKSEM</sequence>
<feature type="domain" description="Beta-lactamase-related" evidence="3">
    <location>
        <begin position="32"/>
        <end position="317"/>
    </location>
</feature>
<evidence type="ECO:0000259" key="3">
    <source>
        <dbReference type="Pfam" id="PF00144"/>
    </source>
</evidence>
<name>A0A2D0NHW9_FLAN2</name>
<dbReference type="PROSITE" id="PS50005">
    <property type="entry name" value="TPR"/>
    <property type="match status" value="1"/>
</dbReference>
<protein>
    <submittedName>
        <fullName evidence="4">Serine hydrolase</fullName>
    </submittedName>
</protein>
<dbReference type="AlphaFoldDB" id="A0A2D0NHW9"/>
<keyword evidence="4" id="KW-0378">Hydrolase</keyword>
<keyword evidence="5" id="KW-1185">Reference proteome</keyword>
<dbReference type="EMBL" id="PDUD01000004">
    <property type="protein sequence ID" value="PHN07980.1"/>
    <property type="molecule type" value="Genomic_DNA"/>
</dbReference>
<dbReference type="Proteomes" id="UP000223913">
    <property type="component" value="Unassembled WGS sequence"/>
</dbReference>
<feature type="signal peptide" evidence="2">
    <location>
        <begin position="1"/>
        <end position="19"/>
    </location>
</feature>
<dbReference type="Gene3D" id="3.40.710.10">
    <property type="entry name" value="DD-peptidase/beta-lactamase superfamily"/>
    <property type="match status" value="1"/>
</dbReference>
<dbReference type="InterPro" id="IPR050491">
    <property type="entry name" value="AmpC-like"/>
</dbReference>
<keyword evidence="1" id="KW-0802">TPR repeat</keyword>
<reference evidence="4 5" key="1">
    <citation type="submission" date="2017-10" db="EMBL/GenBank/DDBJ databases">
        <title>The draft genome sequence of Lewinella nigricans NBRC 102662.</title>
        <authorList>
            <person name="Wang K."/>
        </authorList>
    </citation>
    <scope>NUCLEOTIDE SEQUENCE [LARGE SCALE GENOMIC DNA]</scope>
    <source>
        <strain evidence="4 5">NBRC 102662</strain>
    </source>
</reference>
<dbReference type="GO" id="GO:0016787">
    <property type="term" value="F:hydrolase activity"/>
    <property type="evidence" value="ECO:0007669"/>
    <property type="project" value="UniProtKB-KW"/>
</dbReference>
<organism evidence="4 5">
    <name type="scientific">Flavilitoribacter nigricans (strain ATCC 23147 / DSM 23189 / NBRC 102662 / NCIMB 1420 / SS-2)</name>
    <name type="common">Lewinella nigricans</name>
    <dbReference type="NCBI Taxonomy" id="1122177"/>
    <lineage>
        <taxon>Bacteria</taxon>
        <taxon>Pseudomonadati</taxon>
        <taxon>Bacteroidota</taxon>
        <taxon>Saprospiria</taxon>
        <taxon>Saprospirales</taxon>
        <taxon>Lewinellaceae</taxon>
        <taxon>Flavilitoribacter</taxon>
    </lineage>
</organism>
<dbReference type="InterPro" id="IPR019734">
    <property type="entry name" value="TPR_rpt"/>
</dbReference>
<dbReference type="SMART" id="SM00028">
    <property type="entry name" value="TPR"/>
    <property type="match status" value="1"/>
</dbReference>
<dbReference type="SUPFAM" id="SSF48452">
    <property type="entry name" value="TPR-like"/>
    <property type="match status" value="1"/>
</dbReference>
<evidence type="ECO:0000313" key="5">
    <source>
        <dbReference type="Proteomes" id="UP000223913"/>
    </source>
</evidence>
<comment type="caution">
    <text evidence="4">The sequence shown here is derived from an EMBL/GenBank/DDBJ whole genome shotgun (WGS) entry which is preliminary data.</text>
</comment>
<dbReference type="PANTHER" id="PTHR46825:SF9">
    <property type="entry name" value="BETA-LACTAMASE-RELATED DOMAIN-CONTAINING PROTEIN"/>
    <property type="match status" value="1"/>
</dbReference>
<dbReference type="InterPro" id="IPR011990">
    <property type="entry name" value="TPR-like_helical_dom_sf"/>
</dbReference>
<evidence type="ECO:0000256" key="1">
    <source>
        <dbReference type="PROSITE-ProRule" id="PRU00339"/>
    </source>
</evidence>
<dbReference type="OrthoDB" id="9793489at2"/>
<dbReference type="Pfam" id="PF00144">
    <property type="entry name" value="Beta-lactamase"/>
    <property type="match status" value="1"/>
</dbReference>
<dbReference type="Gene3D" id="1.25.40.10">
    <property type="entry name" value="Tetratricopeptide repeat domain"/>
    <property type="match status" value="1"/>
</dbReference>
<accession>A0A2D0NHW9</accession>
<evidence type="ECO:0000256" key="2">
    <source>
        <dbReference type="SAM" id="SignalP"/>
    </source>
</evidence>
<feature type="repeat" description="TPR" evidence="1">
    <location>
        <begin position="413"/>
        <end position="446"/>
    </location>
</feature>
<evidence type="ECO:0000313" key="4">
    <source>
        <dbReference type="EMBL" id="PHN07980.1"/>
    </source>
</evidence>
<dbReference type="PANTHER" id="PTHR46825">
    <property type="entry name" value="D-ALANYL-D-ALANINE-CARBOXYPEPTIDASE/ENDOPEPTIDASE AMPH"/>
    <property type="match status" value="1"/>
</dbReference>